<evidence type="ECO:0000313" key="4">
    <source>
        <dbReference type="Proteomes" id="UP000019460"/>
    </source>
</evidence>
<keyword evidence="2" id="KW-0564">Palmitate</keyword>
<dbReference type="PATRIC" id="fig|1249627.3.peg.1185"/>
<keyword evidence="2" id="KW-0812">Transmembrane</keyword>
<dbReference type="eggNOG" id="COG1538">
    <property type="taxonomic scope" value="Bacteria"/>
</dbReference>
<dbReference type="OrthoDB" id="9770517at2"/>
<sequence length="481" mass="51747">MMRRLLTLPLIGCLGACSLTPTLQHPPAPVPASFPVASAAPAPTPASAVPASALGWRAMFGDPRLQRLIDLALENNRDLRLATLNVQAARARSNIEGAARLPAVGLDATHSRERTLTTDATSRELDRRTGVNVALSAFELDLFGRVRTLSDAAFARYLASEQGRNAAQIALVGAVADAYFTQRLADEQLRLSERTLTDWRQSLALARLLKQAEQNSSLDVAQAEGQVALAEADVEGRRRALAEADNALQLLVGSELPGDLPPAVSLERQPVIARLPAGLPADLLLTRPDLRQAEQMLVAANADVGVARAAFFPQISLTASFGYASASLGSLFDPAREVWRFAPQISQPLFQGGRLRAELRLAEVRKSEAVAQYERAIQVAFREVADALAGTATFDRQIEAQRRAVSATQRSLELSELRYRAGLDGRLDLLDAQRQLYASRQALLDLRRAEIANRVALYKALGGGLHADSDDAAAAPTGPRA</sequence>
<dbReference type="AlphaFoldDB" id="W9VGK6"/>
<dbReference type="STRING" id="1249627.D779_0610"/>
<dbReference type="PANTHER" id="PTHR30203:SF32">
    <property type="entry name" value="CATION EFFLUX SYSTEM PROTEIN CUSC"/>
    <property type="match status" value="1"/>
</dbReference>
<dbReference type="Gene3D" id="1.20.1600.10">
    <property type="entry name" value="Outer membrane efflux proteins (OEP)"/>
    <property type="match status" value="1"/>
</dbReference>
<gene>
    <name evidence="3" type="ORF">D779_0610</name>
</gene>
<dbReference type="Proteomes" id="UP000019460">
    <property type="component" value="Unassembled WGS sequence"/>
</dbReference>
<dbReference type="RefSeq" id="WP_081763348.1">
    <property type="nucleotide sequence ID" value="NZ_AONC01000015.1"/>
</dbReference>
<evidence type="ECO:0000313" key="3">
    <source>
        <dbReference type="EMBL" id="EXJ16141.1"/>
    </source>
</evidence>
<dbReference type="GO" id="GO:0009279">
    <property type="term" value="C:cell outer membrane"/>
    <property type="evidence" value="ECO:0007669"/>
    <property type="project" value="UniProtKB-SubCell"/>
</dbReference>
<dbReference type="Pfam" id="PF02321">
    <property type="entry name" value="OEP"/>
    <property type="match status" value="2"/>
</dbReference>
<dbReference type="PANTHER" id="PTHR30203">
    <property type="entry name" value="OUTER MEMBRANE CATION EFFLUX PROTEIN"/>
    <property type="match status" value="1"/>
</dbReference>
<organism evidence="3 4">
    <name type="scientific">Imhoffiella purpurea</name>
    <dbReference type="NCBI Taxonomy" id="1249627"/>
    <lineage>
        <taxon>Bacteria</taxon>
        <taxon>Pseudomonadati</taxon>
        <taxon>Pseudomonadota</taxon>
        <taxon>Gammaproteobacteria</taxon>
        <taxon>Chromatiales</taxon>
        <taxon>Chromatiaceae</taxon>
        <taxon>Imhoffiella</taxon>
    </lineage>
</organism>
<evidence type="ECO:0000256" key="1">
    <source>
        <dbReference type="ARBA" id="ARBA00007613"/>
    </source>
</evidence>
<protein>
    <submittedName>
        <fullName evidence="3">RND efflux system, outer membrane lipoprotein CmeC</fullName>
    </submittedName>
</protein>
<evidence type="ECO:0000256" key="2">
    <source>
        <dbReference type="RuleBase" id="RU362097"/>
    </source>
</evidence>
<dbReference type="InterPro" id="IPR010131">
    <property type="entry name" value="MdtP/NodT-like"/>
</dbReference>
<dbReference type="NCBIfam" id="TIGR01845">
    <property type="entry name" value="outer_NodT"/>
    <property type="match status" value="1"/>
</dbReference>
<keyword evidence="2 3" id="KW-0449">Lipoprotein</keyword>
<comment type="similarity">
    <text evidence="1 2">Belongs to the outer membrane factor (OMF) (TC 1.B.17) family.</text>
</comment>
<comment type="subcellular location">
    <subcellularLocation>
        <location evidence="2">Cell outer membrane</location>
        <topology evidence="2">Lipid-anchor</topology>
    </subcellularLocation>
</comment>
<dbReference type="SUPFAM" id="SSF56954">
    <property type="entry name" value="Outer membrane efflux proteins (OEP)"/>
    <property type="match status" value="1"/>
</dbReference>
<accession>W9VGK6</accession>
<dbReference type="GO" id="GO:0015562">
    <property type="term" value="F:efflux transmembrane transporter activity"/>
    <property type="evidence" value="ECO:0007669"/>
    <property type="project" value="InterPro"/>
</dbReference>
<reference evidence="3 4" key="1">
    <citation type="submission" date="2012-11" db="EMBL/GenBank/DDBJ databases">
        <title>Genome assembly of Thiorhodococcus sp. AK35.</title>
        <authorList>
            <person name="Nupur N."/>
            <person name="Khatri I."/>
            <person name="Subramanian S."/>
            <person name="Pinnaka A."/>
        </authorList>
    </citation>
    <scope>NUCLEOTIDE SEQUENCE [LARGE SCALE GENOMIC DNA]</scope>
    <source>
        <strain evidence="3 4">AK35</strain>
    </source>
</reference>
<proteinExistence type="inferred from homology"/>
<comment type="caution">
    <text evidence="3">The sequence shown here is derived from an EMBL/GenBank/DDBJ whole genome shotgun (WGS) entry which is preliminary data.</text>
</comment>
<dbReference type="InterPro" id="IPR003423">
    <property type="entry name" value="OMP_efflux"/>
</dbReference>
<dbReference type="EMBL" id="AONC01000015">
    <property type="protein sequence ID" value="EXJ16141.1"/>
    <property type="molecule type" value="Genomic_DNA"/>
</dbReference>
<dbReference type="Gene3D" id="2.20.200.10">
    <property type="entry name" value="Outer membrane efflux proteins (OEP)"/>
    <property type="match status" value="1"/>
</dbReference>
<name>W9VGK6_9GAMM</name>
<keyword evidence="4" id="KW-1185">Reference proteome</keyword>
<keyword evidence="2" id="KW-0472">Membrane</keyword>
<keyword evidence="2" id="KW-1134">Transmembrane beta strand</keyword>